<keyword evidence="1" id="KW-0677">Repeat</keyword>
<keyword evidence="6" id="KW-1185">Reference proteome</keyword>
<evidence type="ECO:0000313" key="6">
    <source>
        <dbReference type="Proteomes" id="UP001233999"/>
    </source>
</evidence>
<dbReference type="PANTHER" id="PTHR24198">
    <property type="entry name" value="ANKYRIN REPEAT AND PROTEIN KINASE DOMAIN-CONTAINING PROTEIN"/>
    <property type="match status" value="1"/>
</dbReference>
<feature type="repeat" description="ANK" evidence="3">
    <location>
        <begin position="135"/>
        <end position="162"/>
    </location>
</feature>
<proteinExistence type="predicted"/>
<name>A0AAD7ZTI6_DIPPU</name>
<evidence type="ECO:0000256" key="2">
    <source>
        <dbReference type="ARBA" id="ARBA00023043"/>
    </source>
</evidence>
<dbReference type="PROSITE" id="PS50297">
    <property type="entry name" value="ANK_REP_REGION"/>
    <property type="match status" value="3"/>
</dbReference>
<evidence type="ECO:0000256" key="3">
    <source>
        <dbReference type="PROSITE-ProRule" id="PRU00023"/>
    </source>
</evidence>
<dbReference type="SUPFAM" id="SSF48403">
    <property type="entry name" value="Ankyrin repeat"/>
    <property type="match status" value="1"/>
</dbReference>
<dbReference type="Gene3D" id="1.25.40.20">
    <property type="entry name" value="Ankyrin repeat-containing domain"/>
    <property type="match status" value="3"/>
</dbReference>
<dbReference type="InterPro" id="IPR036770">
    <property type="entry name" value="Ankyrin_rpt-contain_sf"/>
</dbReference>
<dbReference type="PROSITE" id="PS50088">
    <property type="entry name" value="ANK_REPEAT"/>
    <property type="match status" value="4"/>
</dbReference>
<feature type="coiled-coil region" evidence="4">
    <location>
        <begin position="31"/>
        <end position="58"/>
    </location>
</feature>
<evidence type="ECO:0000256" key="4">
    <source>
        <dbReference type="SAM" id="Coils"/>
    </source>
</evidence>
<dbReference type="AlphaFoldDB" id="A0AAD7ZTI6"/>
<sequence length="359" mass="41059">MSVGDRLIAIEKSQVQQQRTLQSFRFKQQDQDNLVTENEKLKDEVERLHGELKNSTVESSYLREELENKVEIINFLNTTLQNINKGREDDENSEDYKTKTQENILPLLEAVKLGDLEAMGNILDEGIDPNERDNDGWTPLHRAVESGNTMIVKMLVEHGADLFAHIHSHSGDLPIHTAAVNNKIQIINYFINNGVPVDARNYLGTTPLLAAVWDNQIATIRFLVEYCKAEINAQVYNLDNRTGLHLTALYGYDEIAKYLLVKKAYMELRTSGNCSAHEHDQDSDYNNEHCDNMSATPLHWAARYGHWNVGKMLVDNGADMYTKDGLGRTPQEVAQFYGHLMFVKLLEEESERLEEEYMI</sequence>
<organism evidence="5 6">
    <name type="scientific">Diploptera punctata</name>
    <name type="common">Pacific beetle cockroach</name>
    <dbReference type="NCBI Taxonomy" id="6984"/>
    <lineage>
        <taxon>Eukaryota</taxon>
        <taxon>Metazoa</taxon>
        <taxon>Ecdysozoa</taxon>
        <taxon>Arthropoda</taxon>
        <taxon>Hexapoda</taxon>
        <taxon>Insecta</taxon>
        <taxon>Pterygota</taxon>
        <taxon>Neoptera</taxon>
        <taxon>Polyneoptera</taxon>
        <taxon>Dictyoptera</taxon>
        <taxon>Blattodea</taxon>
        <taxon>Blaberoidea</taxon>
        <taxon>Blaberidae</taxon>
        <taxon>Diplopterinae</taxon>
        <taxon>Diploptera</taxon>
    </lineage>
</organism>
<keyword evidence="4" id="KW-0175">Coiled coil</keyword>
<dbReference type="Pfam" id="PF12796">
    <property type="entry name" value="Ank_2"/>
    <property type="match status" value="3"/>
</dbReference>
<protein>
    <submittedName>
        <fullName evidence="5">Uncharacterized protein</fullName>
    </submittedName>
</protein>
<feature type="repeat" description="ANK" evidence="3">
    <location>
        <begin position="293"/>
        <end position="325"/>
    </location>
</feature>
<reference evidence="5" key="2">
    <citation type="submission" date="2023-05" db="EMBL/GenBank/DDBJ databases">
        <authorList>
            <person name="Fouks B."/>
        </authorList>
    </citation>
    <scope>NUCLEOTIDE SEQUENCE</scope>
    <source>
        <strain evidence="5">Stay&amp;Tobe</strain>
        <tissue evidence="5">Testes</tissue>
    </source>
</reference>
<dbReference type="SMART" id="SM00248">
    <property type="entry name" value="ANK"/>
    <property type="match status" value="6"/>
</dbReference>
<evidence type="ECO:0000313" key="5">
    <source>
        <dbReference type="EMBL" id="KAJ9586395.1"/>
    </source>
</evidence>
<accession>A0AAD7ZTI6</accession>
<evidence type="ECO:0000256" key="1">
    <source>
        <dbReference type="ARBA" id="ARBA00022737"/>
    </source>
</evidence>
<gene>
    <name evidence="5" type="ORF">L9F63_019976</name>
</gene>
<dbReference type="PANTHER" id="PTHR24198:SF165">
    <property type="entry name" value="ANKYRIN REPEAT-CONTAINING PROTEIN-RELATED"/>
    <property type="match status" value="1"/>
</dbReference>
<dbReference type="InterPro" id="IPR002110">
    <property type="entry name" value="Ankyrin_rpt"/>
</dbReference>
<comment type="caution">
    <text evidence="5">The sequence shown here is derived from an EMBL/GenBank/DDBJ whole genome shotgun (WGS) entry which is preliminary data.</text>
</comment>
<feature type="repeat" description="ANK" evidence="3">
    <location>
        <begin position="170"/>
        <end position="202"/>
    </location>
</feature>
<keyword evidence="2 3" id="KW-0040">ANK repeat</keyword>
<dbReference type="Proteomes" id="UP001233999">
    <property type="component" value="Unassembled WGS sequence"/>
</dbReference>
<dbReference type="EMBL" id="JASPKZ010007167">
    <property type="protein sequence ID" value="KAJ9586395.1"/>
    <property type="molecule type" value="Genomic_DNA"/>
</dbReference>
<feature type="repeat" description="ANK" evidence="3">
    <location>
        <begin position="239"/>
        <end position="271"/>
    </location>
</feature>
<reference evidence="5" key="1">
    <citation type="journal article" date="2023" name="IScience">
        <title>Live-bearing cockroach genome reveals convergent evolutionary mechanisms linked to viviparity in insects and beyond.</title>
        <authorList>
            <person name="Fouks B."/>
            <person name="Harrison M.C."/>
            <person name="Mikhailova A.A."/>
            <person name="Marchal E."/>
            <person name="English S."/>
            <person name="Carruthers M."/>
            <person name="Jennings E.C."/>
            <person name="Chiamaka E.L."/>
            <person name="Frigard R.A."/>
            <person name="Pippel M."/>
            <person name="Attardo G.M."/>
            <person name="Benoit J.B."/>
            <person name="Bornberg-Bauer E."/>
            <person name="Tobe S.S."/>
        </authorList>
    </citation>
    <scope>NUCLEOTIDE SEQUENCE</scope>
    <source>
        <strain evidence="5">Stay&amp;Tobe</strain>
    </source>
</reference>